<feature type="binding site" evidence="6">
    <location>
        <position position="71"/>
    </location>
    <ligand>
        <name>molybdate</name>
        <dbReference type="ChEBI" id="CHEBI:36264"/>
    </ligand>
</feature>
<evidence type="ECO:0000313" key="8">
    <source>
        <dbReference type="EMBL" id="AVO36279.1"/>
    </source>
</evidence>
<dbReference type="KEGG" id="thas:C6Y53_00175"/>
<dbReference type="GO" id="GO:0046872">
    <property type="term" value="F:metal ion binding"/>
    <property type="evidence" value="ECO:0007669"/>
    <property type="project" value="UniProtKB-KW"/>
</dbReference>
<protein>
    <submittedName>
        <fullName evidence="8">Molybdate ABC transporter substrate-binding protein</fullName>
    </submittedName>
</protein>
<dbReference type="PIRSF" id="PIRSF004846">
    <property type="entry name" value="ModA"/>
    <property type="match status" value="1"/>
</dbReference>
<dbReference type="GO" id="GO:0015689">
    <property type="term" value="P:molybdate ion transport"/>
    <property type="evidence" value="ECO:0007669"/>
    <property type="project" value="InterPro"/>
</dbReference>
<dbReference type="Gene3D" id="3.40.190.10">
    <property type="entry name" value="Periplasmic binding protein-like II"/>
    <property type="match status" value="2"/>
</dbReference>
<evidence type="ECO:0000256" key="5">
    <source>
        <dbReference type="ARBA" id="ARBA00062515"/>
    </source>
</evidence>
<dbReference type="FunFam" id="3.40.190.10:FF:000035">
    <property type="entry name" value="Molybdate ABC transporter substrate-binding protein"/>
    <property type="match status" value="1"/>
</dbReference>
<evidence type="ECO:0000256" key="3">
    <source>
        <dbReference type="ARBA" id="ARBA00022723"/>
    </source>
</evidence>
<dbReference type="InterPro" id="IPR005950">
    <property type="entry name" value="ModA"/>
</dbReference>
<dbReference type="SUPFAM" id="SSF53850">
    <property type="entry name" value="Periplasmic binding protein-like II"/>
    <property type="match status" value="1"/>
</dbReference>
<comment type="similarity">
    <text evidence="1">Belongs to the bacterial solute-binding protein ModA family.</text>
</comment>
<evidence type="ECO:0000256" key="7">
    <source>
        <dbReference type="SAM" id="SignalP"/>
    </source>
</evidence>
<dbReference type="GO" id="GO:0030973">
    <property type="term" value="F:molybdate ion binding"/>
    <property type="evidence" value="ECO:0007669"/>
    <property type="project" value="TreeGrafter"/>
</dbReference>
<dbReference type="PANTHER" id="PTHR30632">
    <property type="entry name" value="MOLYBDATE-BINDING PERIPLASMIC PROTEIN"/>
    <property type="match status" value="1"/>
</dbReference>
<name>A0A2S0MK79_9RHOB</name>
<accession>A0A2S0MK79</accession>
<feature type="signal peptide" evidence="7">
    <location>
        <begin position="1"/>
        <end position="33"/>
    </location>
</feature>
<dbReference type="PANTHER" id="PTHR30632:SF17">
    <property type="entry name" value="MOLYBDATE-BINDING PROTEIN MODA"/>
    <property type="match status" value="1"/>
</dbReference>
<evidence type="ECO:0000256" key="2">
    <source>
        <dbReference type="ARBA" id="ARBA00022505"/>
    </source>
</evidence>
<dbReference type="Pfam" id="PF13531">
    <property type="entry name" value="SBP_bac_11"/>
    <property type="match status" value="1"/>
</dbReference>
<dbReference type="InterPro" id="IPR050682">
    <property type="entry name" value="ModA/WtpA"/>
</dbReference>
<sequence length="268" mass="27466">MIRRMIRSCRAAVMAAALAVAAFVPLGSATAQEAPFGVFAAASMKTALDEAAARFAAGTGETPPLLSFAGSSALARQIMQGAPAALFVSANTAWMDTLEAEGLIAPGTRADIATGDLVLIAAPGYAGELTIGPGFDLAGALGGERLAMALVDAVPAGIYGRAALQSLGVWDSVADRIAQADNVRAALRLVALGEAPLGIVYATDALAEPRVRVLGRFPPDSHPPICYPAAVLAEFDTPPARAFLAFLTGPEGREILNRHGFGSPDRTE</sequence>
<keyword evidence="4 7" id="KW-0732">Signal</keyword>
<dbReference type="GO" id="GO:0030288">
    <property type="term" value="C:outer membrane-bounded periplasmic space"/>
    <property type="evidence" value="ECO:0007669"/>
    <property type="project" value="TreeGrafter"/>
</dbReference>
<feature type="chain" id="PRO_5015577203" evidence="7">
    <location>
        <begin position="34"/>
        <end position="268"/>
    </location>
</feature>
<keyword evidence="3 6" id="KW-0479">Metal-binding</keyword>
<feature type="binding site" evidence="6">
    <location>
        <position position="43"/>
    </location>
    <ligand>
        <name>molybdate</name>
        <dbReference type="ChEBI" id="CHEBI:36264"/>
    </ligand>
</feature>
<evidence type="ECO:0000256" key="4">
    <source>
        <dbReference type="ARBA" id="ARBA00022729"/>
    </source>
</evidence>
<gene>
    <name evidence="8" type="primary">modA</name>
    <name evidence="8" type="ORF">C6Y53_00175</name>
</gene>
<dbReference type="GO" id="GO:1901359">
    <property type="term" value="F:tungstate binding"/>
    <property type="evidence" value="ECO:0007669"/>
    <property type="project" value="UniProtKB-ARBA"/>
</dbReference>
<dbReference type="Proteomes" id="UP000237655">
    <property type="component" value="Chromosome"/>
</dbReference>
<organism evidence="8 9">
    <name type="scientific">Pukyongiella litopenaei</name>
    <dbReference type="NCBI Taxonomy" id="2605946"/>
    <lineage>
        <taxon>Bacteria</taxon>
        <taxon>Pseudomonadati</taxon>
        <taxon>Pseudomonadota</taxon>
        <taxon>Alphaproteobacteria</taxon>
        <taxon>Rhodobacterales</taxon>
        <taxon>Paracoccaceae</taxon>
        <taxon>Pukyongiella</taxon>
    </lineage>
</organism>
<dbReference type="NCBIfam" id="TIGR01256">
    <property type="entry name" value="modA"/>
    <property type="match status" value="1"/>
</dbReference>
<comment type="subunit">
    <text evidence="5">The complex is composed of two ATP-binding proteins (ModC), two transmembrane proteins (ModB) and a solute-binding protein (ModA).</text>
</comment>
<evidence type="ECO:0000313" key="9">
    <source>
        <dbReference type="Proteomes" id="UP000237655"/>
    </source>
</evidence>
<proteinExistence type="inferred from homology"/>
<feature type="binding site" evidence="6">
    <location>
        <position position="183"/>
    </location>
    <ligand>
        <name>molybdate</name>
        <dbReference type="ChEBI" id="CHEBI:36264"/>
    </ligand>
</feature>
<evidence type="ECO:0000256" key="6">
    <source>
        <dbReference type="PIRSR" id="PIRSR004846-1"/>
    </source>
</evidence>
<feature type="binding site" evidence="6">
    <location>
        <position position="156"/>
    </location>
    <ligand>
        <name>molybdate</name>
        <dbReference type="ChEBI" id="CHEBI:36264"/>
    </ligand>
</feature>
<feature type="binding site" evidence="6">
    <location>
        <position position="201"/>
    </location>
    <ligand>
        <name>molybdate</name>
        <dbReference type="ChEBI" id="CHEBI:36264"/>
    </ligand>
</feature>
<dbReference type="EMBL" id="CP027665">
    <property type="protein sequence ID" value="AVO36279.1"/>
    <property type="molecule type" value="Genomic_DNA"/>
</dbReference>
<keyword evidence="2 6" id="KW-0500">Molybdenum</keyword>
<keyword evidence="9" id="KW-1185">Reference proteome</keyword>
<dbReference type="AlphaFoldDB" id="A0A2S0MK79"/>
<reference evidence="9" key="1">
    <citation type="submission" date="2018-03" db="EMBL/GenBank/DDBJ databases">
        <title>Genomic analysis of the strain SH-1 isolated from shrimp intestine.</title>
        <authorList>
            <person name="Kim Y.-S."/>
            <person name="Kim S.-E."/>
            <person name="Kim K.-H."/>
        </authorList>
    </citation>
    <scope>NUCLEOTIDE SEQUENCE [LARGE SCALE GENOMIC DNA]</scope>
    <source>
        <strain evidence="9">SH-1</strain>
    </source>
</reference>
<evidence type="ECO:0000256" key="1">
    <source>
        <dbReference type="ARBA" id="ARBA00009175"/>
    </source>
</evidence>